<proteinExistence type="predicted"/>
<evidence type="ECO:0000313" key="2">
    <source>
        <dbReference type="Proteomes" id="UP000001312"/>
    </source>
</evidence>
<dbReference type="Proteomes" id="UP000001312">
    <property type="component" value="Unassembled WGS sequence"/>
</dbReference>
<reference evidence="2" key="1">
    <citation type="journal article" date="2011" name="PLoS Genet.">
        <title>Genomic analysis of the necrotrophic fungal pathogens Sclerotinia sclerotiorum and Botrytis cinerea.</title>
        <authorList>
            <person name="Amselem J."/>
            <person name="Cuomo C.A."/>
            <person name="van Kan J.A."/>
            <person name="Viaud M."/>
            <person name="Benito E.P."/>
            <person name="Couloux A."/>
            <person name="Coutinho P.M."/>
            <person name="de Vries R.P."/>
            <person name="Dyer P.S."/>
            <person name="Fillinger S."/>
            <person name="Fournier E."/>
            <person name="Gout L."/>
            <person name="Hahn M."/>
            <person name="Kohn L."/>
            <person name="Lapalu N."/>
            <person name="Plummer K.M."/>
            <person name="Pradier J.M."/>
            <person name="Quevillon E."/>
            <person name="Sharon A."/>
            <person name="Simon A."/>
            <person name="ten Have A."/>
            <person name="Tudzynski B."/>
            <person name="Tudzynski P."/>
            <person name="Wincker P."/>
            <person name="Andrew M."/>
            <person name="Anthouard V."/>
            <person name="Beever R.E."/>
            <person name="Beffa R."/>
            <person name="Benoit I."/>
            <person name="Bouzid O."/>
            <person name="Brault B."/>
            <person name="Chen Z."/>
            <person name="Choquer M."/>
            <person name="Collemare J."/>
            <person name="Cotton P."/>
            <person name="Danchin E.G."/>
            <person name="Da Silva C."/>
            <person name="Gautier A."/>
            <person name="Giraud C."/>
            <person name="Giraud T."/>
            <person name="Gonzalez C."/>
            <person name="Grossetete S."/>
            <person name="Guldener U."/>
            <person name="Henrissat B."/>
            <person name="Howlett B.J."/>
            <person name="Kodira C."/>
            <person name="Kretschmer M."/>
            <person name="Lappartient A."/>
            <person name="Leroch M."/>
            <person name="Levis C."/>
            <person name="Mauceli E."/>
            <person name="Neuveglise C."/>
            <person name="Oeser B."/>
            <person name="Pearson M."/>
            <person name="Poulain J."/>
            <person name="Poussereau N."/>
            <person name="Quesneville H."/>
            <person name="Rascle C."/>
            <person name="Schumacher J."/>
            <person name="Segurens B."/>
            <person name="Sexton A."/>
            <person name="Silva E."/>
            <person name="Sirven C."/>
            <person name="Soanes D.M."/>
            <person name="Talbot N.J."/>
            <person name="Templeton M."/>
            <person name="Yandava C."/>
            <person name="Yarden O."/>
            <person name="Zeng Q."/>
            <person name="Rollins J.A."/>
            <person name="Lebrun M.H."/>
            <person name="Dickman M."/>
        </authorList>
    </citation>
    <scope>NUCLEOTIDE SEQUENCE [LARGE SCALE GENOMIC DNA]</scope>
    <source>
        <strain evidence="2">ATCC 18683 / 1980 / Ss-1</strain>
    </source>
</reference>
<dbReference type="RefSeq" id="XP_001587284.1">
    <property type="nucleotide sequence ID" value="XM_001587234.1"/>
</dbReference>
<dbReference type="GeneID" id="5483308"/>
<name>A7F316_SCLS1</name>
<dbReference type="KEGG" id="ssl:SS1G_12314"/>
<dbReference type="InParanoid" id="A7F316"/>
<dbReference type="HOGENOM" id="CLU_1993976_0_0_1"/>
<dbReference type="EMBL" id="CH476639">
    <property type="protein sequence ID" value="EDN96108.1"/>
    <property type="molecule type" value="Genomic_DNA"/>
</dbReference>
<keyword evidence="2" id="KW-1185">Reference proteome</keyword>
<protein>
    <submittedName>
        <fullName evidence="1">Uncharacterized protein</fullName>
    </submittedName>
</protein>
<gene>
    <name evidence="1" type="ORF">SS1G_12314</name>
</gene>
<evidence type="ECO:0000313" key="1">
    <source>
        <dbReference type="EMBL" id="EDN96108.1"/>
    </source>
</evidence>
<sequence length="125" mass="14456">MLGSPKILRPHTRLRMNDFSTHNFLWSTEPFDVNVQDMSLPIRIICRGRRDRTIGQIWTQRTSPEEGVPDEKQLMLVTQLELLLVFLSIAGRNWPVSTPKMAESAARYPDFSGHTTGVRWALRQH</sequence>
<organism evidence="1 2">
    <name type="scientific">Sclerotinia sclerotiorum (strain ATCC 18683 / 1980 / Ss-1)</name>
    <name type="common">White mold</name>
    <name type="synonym">Whetzelinia sclerotiorum</name>
    <dbReference type="NCBI Taxonomy" id="665079"/>
    <lineage>
        <taxon>Eukaryota</taxon>
        <taxon>Fungi</taxon>
        <taxon>Dikarya</taxon>
        <taxon>Ascomycota</taxon>
        <taxon>Pezizomycotina</taxon>
        <taxon>Leotiomycetes</taxon>
        <taxon>Helotiales</taxon>
        <taxon>Sclerotiniaceae</taxon>
        <taxon>Sclerotinia</taxon>
    </lineage>
</organism>
<dbReference type="AlphaFoldDB" id="A7F316"/>
<accession>A7F316</accession>